<dbReference type="InterPro" id="IPR001623">
    <property type="entry name" value="DnaJ_domain"/>
</dbReference>
<dbReference type="Pfam" id="PF26185">
    <property type="entry name" value="Zuotin_N"/>
    <property type="match status" value="1"/>
</dbReference>
<sequence length="431" mass="48980">MSLPALPRDWNKSESFKAVASFTTPEKLAAEPVGPGFLGHARRILRNRTFSEDERLEAERNVKAIETADNDYESEPEDADMLRHDPKDWKSLDQYEVLGLTKYRWRADEDLIRKAHRRKVLKHHPDKKAAEGAGDEDGFFKCIQKAFETLVDPSKRRQWDSVDPKANVPVPSKKTKGDFFERWGKFFEAESRFSTKQPVPQLGDLNSTKAEVDAFYSFWRRFDSWRSFEWLDEDVPDDSSNRDNKRYIEKKNKALRAKHKKDDTARLIKAIDLALSEDPRHRMFKDADKAAKAQKKWEREAGSREAAEKKAAEEQAKADAEAKAKADAEANKDAKEAAKKAKEAAKSAKKKHKRTLRNAIKDVNYLLPEGEQPSPDTVANALADVDNLIEALDDMELADYAGKLSPLTADSVKAAFTEGVQAKGIKPKFFL</sequence>
<dbReference type="PANTHER" id="PTHR43999:SF1">
    <property type="entry name" value="DNAJ HOMOLOG SUBFAMILY C MEMBER 2"/>
    <property type="match status" value="1"/>
</dbReference>
<dbReference type="GO" id="GO:0030544">
    <property type="term" value="F:Hsp70 protein binding"/>
    <property type="evidence" value="ECO:0007669"/>
    <property type="project" value="InterPro"/>
</dbReference>
<dbReference type="InterPro" id="IPR054076">
    <property type="entry name" value="ZUO1-like_ZHD"/>
</dbReference>
<evidence type="ECO:0000313" key="7">
    <source>
        <dbReference type="Proteomes" id="UP000238350"/>
    </source>
</evidence>
<evidence type="ECO:0000259" key="5">
    <source>
        <dbReference type="PROSITE" id="PS50076"/>
    </source>
</evidence>
<evidence type="ECO:0000256" key="1">
    <source>
        <dbReference type="ARBA" id="ARBA00004496"/>
    </source>
</evidence>
<accession>A0A2T0FJI9</accession>
<dbReference type="OrthoDB" id="1690618at2759"/>
<organism evidence="6 7">
    <name type="scientific">Wickerhamiella sorbophila</name>
    <dbReference type="NCBI Taxonomy" id="45607"/>
    <lineage>
        <taxon>Eukaryota</taxon>
        <taxon>Fungi</taxon>
        <taxon>Dikarya</taxon>
        <taxon>Ascomycota</taxon>
        <taxon>Saccharomycotina</taxon>
        <taxon>Dipodascomycetes</taxon>
        <taxon>Dipodascales</taxon>
        <taxon>Trichomonascaceae</taxon>
        <taxon>Wickerhamiella</taxon>
    </lineage>
</organism>
<proteinExistence type="predicted"/>
<dbReference type="InterPro" id="IPR044634">
    <property type="entry name" value="Zuotin/DnaJC2"/>
</dbReference>
<evidence type="ECO:0000256" key="2">
    <source>
        <dbReference type="ARBA" id="ARBA00022490"/>
    </source>
</evidence>
<dbReference type="PROSITE" id="PS50076">
    <property type="entry name" value="DNAJ_2"/>
    <property type="match status" value="1"/>
</dbReference>
<comment type="caution">
    <text evidence="6">The sequence shown here is derived from an EMBL/GenBank/DDBJ whole genome shotgun (WGS) entry which is preliminary data.</text>
</comment>
<evidence type="ECO:0000313" key="6">
    <source>
        <dbReference type="EMBL" id="PRT55161.1"/>
    </source>
</evidence>
<dbReference type="GO" id="GO:0005829">
    <property type="term" value="C:cytosol"/>
    <property type="evidence" value="ECO:0007669"/>
    <property type="project" value="TreeGrafter"/>
</dbReference>
<dbReference type="InterPro" id="IPR058871">
    <property type="entry name" value="Zuotin_N"/>
</dbReference>
<dbReference type="CDD" id="cd23953">
    <property type="entry name" value="zuotin_NTD"/>
    <property type="match status" value="1"/>
</dbReference>
<dbReference type="Pfam" id="PF21884">
    <property type="entry name" value="ZUO1-like_ZHD"/>
    <property type="match status" value="1"/>
</dbReference>
<feature type="region of interest" description="Disordered" evidence="4">
    <location>
        <begin position="290"/>
        <end position="354"/>
    </location>
</feature>
<feature type="region of interest" description="Disordered" evidence="4">
    <location>
        <begin position="61"/>
        <end position="85"/>
    </location>
</feature>
<dbReference type="RefSeq" id="XP_024665106.1">
    <property type="nucleotide sequence ID" value="XM_024809338.1"/>
</dbReference>
<dbReference type="EMBL" id="NDIQ01000021">
    <property type="protein sequence ID" value="PRT55161.1"/>
    <property type="molecule type" value="Genomic_DNA"/>
</dbReference>
<dbReference type="SMART" id="SM00271">
    <property type="entry name" value="DnaJ"/>
    <property type="match status" value="1"/>
</dbReference>
<dbReference type="Gene3D" id="1.10.287.110">
    <property type="entry name" value="DnaJ domain"/>
    <property type="match status" value="1"/>
</dbReference>
<dbReference type="PANTHER" id="PTHR43999">
    <property type="entry name" value="DNAJ HOMOLOG SUBFAMILY C MEMBER 2"/>
    <property type="match status" value="1"/>
</dbReference>
<reference evidence="6 7" key="1">
    <citation type="submission" date="2017-04" db="EMBL/GenBank/DDBJ databases">
        <title>Genome sequencing of [Candida] sorbophila.</title>
        <authorList>
            <person name="Ahn J.O."/>
        </authorList>
    </citation>
    <scope>NUCLEOTIDE SEQUENCE [LARGE SCALE GENOMIC DNA]</scope>
    <source>
        <strain evidence="6 7">DS02</strain>
    </source>
</reference>
<protein>
    <submittedName>
        <fullName evidence="6">Zuotin</fullName>
    </submittedName>
</protein>
<feature type="domain" description="J" evidence="5">
    <location>
        <begin position="93"/>
        <end position="163"/>
    </location>
</feature>
<keyword evidence="2" id="KW-0963">Cytoplasm</keyword>
<dbReference type="GeneID" id="36516529"/>
<dbReference type="SUPFAM" id="SSF46565">
    <property type="entry name" value="Chaperone J-domain"/>
    <property type="match status" value="1"/>
</dbReference>
<feature type="compositionally biased region" description="Acidic residues" evidence="4">
    <location>
        <begin position="68"/>
        <end position="79"/>
    </location>
</feature>
<evidence type="ECO:0000256" key="3">
    <source>
        <dbReference type="ARBA" id="ARBA00023186"/>
    </source>
</evidence>
<gene>
    <name evidence="6" type="ORF">B9G98_02781</name>
</gene>
<feature type="compositionally biased region" description="Basic and acidic residues" evidence="4">
    <location>
        <begin position="290"/>
        <end position="346"/>
    </location>
</feature>
<dbReference type="Proteomes" id="UP000238350">
    <property type="component" value="Unassembled WGS sequence"/>
</dbReference>
<dbReference type="CDD" id="cd06257">
    <property type="entry name" value="DnaJ"/>
    <property type="match status" value="1"/>
</dbReference>
<dbReference type="Gene3D" id="1.10.8.840">
    <property type="entry name" value="Ribosome-associated complex head domain"/>
    <property type="match status" value="1"/>
</dbReference>
<dbReference type="GO" id="GO:0043022">
    <property type="term" value="F:ribosome binding"/>
    <property type="evidence" value="ECO:0007669"/>
    <property type="project" value="InterPro"/>
</dbReference>
<dbReference type="InterPro" id="IPR042569">
    <property type="entry name" value="RAC_head_sf"/>
</dbReference>
<dbReference type="AlphaFoldDB" id="A0A2T0FJI9"/>
<keyword evidence="7" id="KW-1185">Reference proteome</keyword>
<name>A0A2T0FJI9_9ASCO</name>
<keyword evidence="3" id="KW-0143">Chaperone</keyword>
<dbReference type="GO" id="GO:0006450">
    <property type="term" value="P:regulation of translational fidelity"/>
    <property type="evidence" value="ECO:0007669"/>
    <property type="project" value="InterPro"/>
</dbReference>
<dbReference type="GO" id="GO:0051083">
    <property type="term" value="P:'de novo' cotranslational protein folding"/>
    <property type="evidence" value="ECO:0007669"/>
    <property type="project" value="InterPro"/>
</dbReference>
<dbReference type="InterPro" id="IPR036869">
    <property type="entry name" value="J_dom_sf"/>
</dbReference>
<dbReference type="Pfam" id="PF00226">
    <property type="entry name" value="DnaJ"/>
    <property type="match status" value="1"/>
</dbReference>
<dbReference type="STRING" id="45607.A0A2T0FJI9"/>
<comment type="subcellular location">
    <subcellularLocation>
        <location evidence="1">Cytoplasm</location>
    </subcellularLocation>
</comment>
<dbReference type="Pfam" id="PF16717">
    <property type="entry name" value="RAC_head"/>
    <property type="match status" value="1"/>
</dbReference>
<evidence type="ECO:0000256" key="4">
    <source>
        <dbReference type="SAM" id="MobiDB-lite"/>
    </source>
</evidence>
<dbReference type="InterPro" id="IPR032003">
    <property type="entry name" value="RAC_head"/>
</dbReference>